<dbReference type="InterPro" id="IPR022894">
    <property type="entry name" value="Oligoribonuclease"/>
</dbReference>
<dbReference type="GO" id="GO:0006259">
    <property type="term" value="P:DNA metabolic process"/>
    <property type="evidence" value="ECO:0007669"/>
    <property type="project" value="UniProtKB-ARBA"/>
</dbReference>
<dbReference type="InterPro" id="IPR012337">
    <property type="entry name" value="RNaseH-like_sf"/>
</dbReference>
<organism evidence="8 9">
    <name type="scientific">Sediminicurvatus halobius</name>
    <dbReference type="NCBI Taxonomy" id="2182432"/>
    <lineage>
        <taxon>Bacteria</taxon>
        <taxon>Pseudomonadati</taxon>
        <taxon>Pseudomonadota</taxon>
        <taxon>Gammaproteobacteria</taxon>
        <taxon>Chromatiales</taxon>
        <taxon>Ectothiorhodospiraceae</taxon>
        <taxon>Sediminicurvatus</taxon>
    </lineage>
</organism>
<gene>
    <name evidence="6" type="primary">orn</name>
    <name evidence="8" type="ORF">DEM34_05115</name>
</gene>
<keyword evidence="9" id="KW-1185">Reference proteome</keyword>
<dbReference type="EC" id="3.1.-.-" evidence="6"/>
<comment type="subcellular location">
    <subcellularLocation>
        <location evidence="6">Cytoplasm</location>
    </subcellularLocation>
</comment>
<keyword evidence="3 6" id="KW-0378">Hydrolase</keyword>
<dbReference type="NCBIfam" id="NF003765">
    <property type="entry name" value="PRK05359.1"/>
    <property type="match status" value="1"/>
</dbReference>
<evidence type="ECO:0000256" key="6">
    <source>
        <dbReference type="HAMAP-Rule" id="MF_00045"/>
    </source>
</evidence>
<comment type="similarity">
    <text evidence="1 6">Belongs to the oligoribonuclease family.</text>
</comment>
<keyword evidence="4 6" id="KW-0269">Exonuclease</keyword>
<evidence type="ECO:0000313" key="9">
    <source>
        <dbReference type="Proteomes" id="UP000245474"/>
    </source>
</evidence>
<dbReference type="CDD" id="cd06135">
    <property type="entry name" value="Orn"/>
    <property type="match status" value="1"/>
</dbReference>
<comment type="function">
    <text evidence="6">3'-to-5' exoribonuclease specific for small oligoribonucleotides.</text>
</comment>
<evidence type="ECO:0000256" key="2">
    <source>
        <dbReference type="ARBA" id="ARBA00022722"/>
    </source>
</evidence>
<keyword evidence="6" id="KW-0963">Cytoplasm</keyword>
<dbReference type="GO" id="GO:0000175">
    <property type="term" value="F:3'-5'-RNA exonuclease activity"/>
    <property type="evidence" value="ECO:0007669"/>
    <property type="project" value="InterPro"/>
</dbReference>
<evidence type="ECO:0000256" key="1">
    <source>
        <dbReference type="ARBA" id="ARBA00009921"/>
    </source>
</evidence>
<protein>
    <recommendedName>
        <fullName evidence="5 6">Oligoribonuclease</fullName>
        <ecNumber evidence="6">3.1.-.-</ecNumber>
    </recommendedName>
</protein>
<dbReference type="SUPFAM" id="SSF53098">
    <property type="entry name" value="Ribonuclease H-like"/>
    <property type="match status" value="1"/>
</dbReference>
<sequence length="186" mass="21571">MPHSPENLIWIDLEMTGLDTDRDQVIEIATIVTDRDLAVLAEGPVLAIRQPESVLAGMDEWNRTQHGNSGLIERVQRSDVDEAEAERRTLAFLRQWVPPGVSPMCGNSICQDRRFLHRCMPELERYFHYRNLDVSTLKELARRWAPDLLQGFSKKSSHLALDDIRDSIAELRHYREHFLRVNRADD</sequence>
<reference evidence="8 9" key="1">
    <citation type="submission" date="2018-05" db="EMBL/GenBank/DDBJ databases">
        <title>Spiribacter halobius sp. nov., a moderately halophilic bacterium isolated from marine solar saltern.</title>
        <authorList>
            <person name="Zheng W.-S."/>
            <person name="Lu D.-C."/>
            <person name="Du Z.-J."/>
        </authorList>
    </citation>
    <scope>NUCLEOTIDE SEQUENCE [LARGE SCALE GENOMIC DNA]</scope>
    <source>
        <strain evidence="8 9">E85</strain>
    </source>
</reference>
<keyword evidence="2 6" id="KW-0540">Nuclease</keyword>
<dbReference type="PANTHER" id="PTHR11046">
    <property type="entry name" value="OLIGORIBONUCLEASE, MITOCHONDRIAL"/>
    <property type="match status" value="1"/>
</dbReference>
<dbReference type="SMART" id="SM00479">
    <property type="entry name" value="EXOIII"/>
    <property type="match status" value="1"/>
</dbReference>
<evidence type="ECO:0000313" key="8">
    <source>
        <dbReference type="EMBL" id="PWG64268.1"/>
    </source>
</evidence>
<feature type="domain" description="Exonuclease" evidence="7">
    <location>
        <begin position="7"/>
        <end position="180"/>
    </location>
</feature>
<dbReference type="AlphaFoldDB" id="A0A2U2N5G3"/>
<dbReference type="EMBL" id="QFFI01000006">
    <property type="protein sequence ID" value="PWG64268.1"/>
    <property type="molecule type" value="Genomic_DNA"/>
</dbReference>
<dbReference type="InterPro" id="IPR013520">
    <property type="entry name" value="Ribonucl_H"/>
</dbReference>
<dbReference type="Gene3D" id="3.30.420.10">
    <property type="entry name" value="Ribonuclease H-like superfamily/Ribonuclease H"/>
    <property type="match status" value="1"/>
</dbReference>
<dbReference type="GO" id="GO:0005737">
    <property type="term" value="C:cytoplasm"/>
    <property type="evidence" value="ECO:0007669"/>
    <property type="project" value="UniProtKB-SubCell"/>
</dbReference>
<evidence type="ECO:0000256" key="5">
    <source>
        <dbReference type="ARBA" id="ARBA00070964"/>
    </source>
</evidence>
<dbReference type="GO" id="GO:0003676">
    <property type="term" value="F:nucleic acid binding"/>
    <property type="evidence" value="ECO:0007669"/>
    <property type="project" value="InterPro"/>
</dbReference>
<feature type="active site" evidence="6">
    <location>
        <position position="129"/>
    </location>
</feature>
<dbReference type="RefSeq" id="WP_109676942.1">
    <property type="nucleotide sequence ID" value="NZ_CP086615.1"/>
</dbReference>
<name>A0A2U2N5G3_9GAMM</name>
<evidence type="ECO:0000256" key="3">
    <source>
        <dbReference type="ARBA" id="ARBA00022801"/>
    </source>
</evidence>
<evidence type="ECO:0000256" key="4">
    <source>
        <dbReference type="ARBA" id="ARBA00022839"/>
    </source>
</evidence>
<dbReference type="OrthoDB" id="9801329at2"/>
<dbReference type="Proteomes" id="UP000245474">
    <property type="component" value="Unassembled WGS sequence"/>
</dbReference>
<proteinExistence type="inferred from homology"/>
<dbReference type="InterPro" id="IPR036397">
    <property type="entry name" value="RNaseH_sf"/>
</dbReference>
<evidence type="ECO:0000259" key="7">
    <source>
        <dbReference type="SMART" id="SM00479"/>
    </source>
</evidence>
<dbReference type="HAMAP" id="MF_00045">
    <property type="entry name" value="Oligoribonuclease"/>
    <property type="match status" value="1"/>
</dbReference>
<dbReference type="PANTHER" id="PTHR11046:SF0">
    <property type="entry name" value="OLIGORIBONUCLEASE, MITOCHONDRIAL"/>
    <property type="match status" value="1"/>
</dbReference>
<accession>A0A2U2N5G3</accession>
<dbReference type="Pfam" id="PF00929">
    <property type="entry name" value="RNase_T"/>
    <property type="match status" value="1"/>
</dbReference>
<dbReference type="FunFam" id="3.30.420.10:FF:000003">
    <property type="entry name" value="Oligoribonuclease"/>
    <property type="match status" value="1"/>
</dbReference>
<comment type="caution">
    <text evidence="8">The sequence shown here is derived from an EMBL/GenBank/DDBJ whole genome shotgun (WGS) entry which is preliminary data.</text>
</comment>